<dbReference type="EMBL" id="BMZA01000002">
    <property type="protein sequence ID" value="GGY95603.1"/>
    <property type="molecule type" value="Genomic_DNA"/>
</dbReference>
<evidence type="ECO:0000313" key="3">
    <source>
        <dbReference type="Proteomes" id="UP000648075"/>
    </source>
</evidence>
<evidence type="ECO:0000259" key="1">
    <source>
        <dbReference type="Pfam" id="PF13619"/>
    </source>
</evidence>
<dbReference type="InterPro" id="IPR025309">
    <property type="entry name" value="KTSC_dom"/>
</dbReference>
<proteinExistence type="predicted"/>
<sequence length="64" mass="7556">MPIFNSSAIKRAEYDAPSMRLKLWFPDGGPYDFCRVPQHIWDGLLSARSKGTYYNDHIRDRYQC</sequence>
<accession>A0A918UDA8</accession>
<comment type="caution">
    <text evidence="2">The sequence shown here is derived from an EMBL/GenBank/DDBJ whole genome shotgun (WGS) entry which is preliminary data.</text>
</comment>
<protein>
    <recommendedName>
        <fullName evidence="1">KTSC domain-containing protein</fullName>
    </recommendedName>
</protein>
<dbReference type="Pfam" id="PF13619">
    <property type="entry name" value="KTSC"/>
    <property type="match status" value="1"/>
</dbReference>
<dbReference type="RefSeq" id="WP_189619831.1">
    <property type="nucleotide sequence ID" value="NZ_BMZA01000002.1"/>
</dbReference>
<organism evidence="2 3">
    <name type="scientific">Novosphingobium colocasiae</name>
    <dbReference type="NCBI Taxonomy" id="1256513"/>
    <lineage>
        <taxon>Bacteria</taxon>
        <taxon>Pseudomonadati</taxon>
        <taxon>Pseudomonadota</taxon>
        <taxon>Alphaproteobacteria</taxon>
        <taxon>Sphingomonadales</taxon>
        <taxon>Sphingomonadaceae</taxon>
        <taxon>Novosphingobium</taxon>
    </lineage>
</organism>
<gene>
    <name evidence="2" type="ORF">GCM10011614_07900</name>
</gene>
<dbReference type="Proteomes" id="UP000648075">
    <property type="component" value="Unassembled WGS sequence"/>
</dbReference>
<reference evidence="2" key="1">
    <citation type="journal article" date="2014" name="Int. J. Syst. Evol. Microbiol.">
        <title>Complete genome sequence of Corynebacterium casei LMG S-19264T (=DSM 44701T), isolated from a smear-ripened cheese.</title>
        <authorList>
            <consortium name="US DOE Joint Genome Institute (JGI-PGF)"/>
            <person name="Walter F."/>
            <person name="Albersmeier A."/>
            <person name="Kalinowski J."/>
            <person name="Ruckert C."/>
        </authorList>
    </citation>
    <scope>NUCLEOTIDE SEQUENCE</scope>
    <source>
        <strain evidence="2">KCTC 32255</strain>
    </source>
</reference>
<name>A0A918UDA8_9SPHN</name>
<keyword evidence="3" id="KW-1185">Reference proteome</keyword>
<evidence type="ECO:0000313" key="2">
    <source>
        <dbReference type="EMBL" id="GGY95603.1"/>
    </source>
</evidence>
<reference evidence="2" key="2">
    <citation type="submission" date="2020-09" db="EMBL/GenBank/DDBJ databases">
        <authorList>
            <person name="Sun Q."/>
            <person name="Kim S."/>
        </authorList>
    </citation>
    <scope>NUCLEOTIDE SEQUENCE</scope>
    <source>
        <strain evidence="2">KCTC 32255</strain>
    </source>
</reference>
<feature type="domain" description="KTSC" evidence="1">
    <location>
        <begin position="5"/>
        <end position="62"/>
    </location>
</feature>
<dbReference type="AlphaFoldDB" id="A0A918UDA8"/>